<feature type="domain" description="RanBP2-type" evidence="4">
    <location>
        <begin position="79"/>
        <end position="98"/>
    </location>
</feature>
<name>A0A259TZX8_9BACT</name>
<dbReference type="EMBL" id="MQWB01000001">
    <property type="protein sequence ID" value="OZC03302.1"/>
    <property type="molecule type" value="Genomic_DNA"/>
</dbReference>
<evidence type="ECO:0000256" key="2">
    <source>
        <dbReference type="ARBA" id="ARBA00022771"/>
    </source>
</evidence>
<keyword evidence="2" id="KW-0863">Zinc-finger</keyword>
<dbReference type="PROSITE" id="PS01358">
    <property type="entry name" value="ZF_RANBP2_1"/>
    <property type="match status" value="1"/>
</dbReference>
<dbReference type="InParanoid" id="A0A259TZX8"/>
<proteinExistence type="predicted"/>
<keyword evidence="6" id="KW-1185">Reference proteome</keyword>
<evidence type="ECO:0000256" key="1">
    <source>
        <dbReference type="ARBA" id="ARBA00022723"/>
    </source>
</evidence>
<evidence type="ECO:0000259" key="4">
    <source>
        <dbReference type="PROSITE" id="PS01358"/>
    </source>
</evidence>
<dbReference type="Proteomes" id="UP000216446">
    <property type="component" value="Unassembled WGS sequence"/>
</dbReference>
<dbReference type="InterPro" id="IPR055999">
    <property type="entry name" value="DUF7577"/>
</dbReference>
<evidence type="ECO:0000313" key="5">
    <source>
        <dbReference type="EMBL" id="OZC03302.1"/>
    </source>
</evidence>
<sequence length="108" mass="11487">MTRVYSHPDPSIAHLVRGALENAGITAIVQGDQLGAAMGEVPPIAAWAEVWVKDGDRLEDARSLVVEVMADPEVDAQPWTCPSCGEVNDAQFAVCWNCGTDIPDAPEA</sequence>
<dbReference type="OrthoDB" id="9814654at2"/>
<accession>A0A259TZX8</accession>
<dbReference type="RefSeq" id="WP_094548510.1">
    <property type="nucleotide sequence ID" value="NZ_MQWB01000001.1"/>
</dbReference>
<evidence type="ECO:0000256" key="3">
    <source>
        <dbReference type="ARBA" id="ARBA00022833"/>
    </source>
</evidence>
<dbReference type="InterPro" id="IPR018551">
    <property type="entry name" value="DUF2007"/>
</dbReference>
<protein>
    <recommendedName>
        <fullName evidence="4">RanBP2-type domain-containing protein</fullName>
    </recommendedName>
</protein>
<keyword evidence="1" id="KW-0479">Metal-binding</keyword>
<keyword evidence="3" id="KW-0862">Zinc</keyword>
<dbReference type="InterPro" id="IPR001876">
    <property type="entry name" value="Znf_RanBP2"/>
</dbReference>
<gene>
    <name evidence="5" type="ORF">BSZ36_10110</name>
</gene>
<reference evidence="5 6" key="1">
    <citation type="submission" date="2016-11" db="EMBL/GenBank/DDBJ databases">
        <title>Study of marine rhodopsin-containing bacteria.</title>
        <authorList>
            <person name="Yoshizawa S."/>
            <person name="Kumagai Y."/>
            <person name="Kogure K."/>
        </authorList>
    </citation>
    <scope>NUCLEOTIDE SEQUENCE [LARGE SCALE GENOMIC DNA]</scope>
    <source>
        <strain evidence="5 6">SG-29</strain>
    </source>
</reference>
<dbReference type="Pfam" id="PF24463">
    <property type="entry name" value="DUF7577"/>
    <property type="match status" value="1"/>
</dbReference>
<comment type="caution">
    <text evidence="5">The sequence shown here is derived from an EMBL/GenBank/DDBJ whole genome shotgun (WGS) entry which is preliminary data.</text>
</comment>
<dbReference type="AlphaFoldDB" id="A0A259TZX8"/>
<dbReference type="GO" id="GO:0008270">
    <property type="term" value="F:zinc ion binding"/>
    <property type="evidence" value="ECO:0007669"/>
    <property type="project" value="UniProtKB-KW"/>
</dbReference>
<evidence type="ECO:0000313" key="6">
    <source>
        <dbReference type="Proteomes" id="UP000216446"/>
    </source>
</evidence>
<dbReference type="Pfam" id="PF09413">
    <property type="entry name" value="DUF2007"/>
    <property type="match status" value="1"/>
</dbReference>
<organism evidence="5 6">
    <name type="scientific">Rubricoccus marinus</name>
    <dbReference type="NCBI Taxonomy" id="716817"/>
    <lineage>
        <taxon>Bacteria</taxon>
        <taxon>Pseudomonadati</taxon>
        <taxon>Rhodothermota</taxon>
        <taxon>Rhodothermia</taxon>
        <taxon>Rhodothermales</taxon>
        <taxon>Rubricoccaceae</taxon>
        <taxon>Rubricoccus</taxon>
    </lineage>
</organism>